<evidence type="ECO:0000313" key="1">
    <source>
        <dbReference type="EMBL" id="GGJ21683.1"/>
    </source>
</evidence>
<dbReference type="RefSeq" id="WP_188999259.1">
    <property type="nucleotide sequence ID" value="NZ_BMOD01000001.1"/>
</dbReference>
<dbReference type="EMBL" id="BMOD01000001">
    <property type="protein sequence ID" value="GGJ21683.1"/>
    <property type="molecule type" value="Genomic_DNA"/>
</dbReference>
<keyword evidence="2" id="KW-1185">Reference proteome</keyword>
<protein>
    <submittedName>
        <fullName evidence="1">Uncharacterized protein</fullName>
    </submittedName>
</protein>
<name>A0ABQ2CYA9_9DEIO</name>
<comment type="caution">
    <text evidence="1">The sequence shown here is derived from an EMBL/GenBank/DDBJ whole genome shotgun (WGS) entry which is preliminary data.</text>
</comment>
<evidence type="ECO:0000313" key="2">
    <source>
        <dbReference type="Proteomes" id="UP000632222"/>
    </source>
</evidence>
<organism evidence="1 2">
    <name type="scientific">Deinococcus roseus</name>
    <dbReference type="NCBI Taxonomy" id="392414"/>
    <lineage>
        <taxon>Bacteria</taxon>
        <taxon>Thermotogati</taxon>
        <taxon>Deinococcota</taxon>
        <taxon>Deinococci</taxon>
        <taxon>Deinococcales</taxon>
        <taxon>Deinococcaceae</taxon>
        <taxon>Deinococcus</taxon>
    </lineage>
</organism>
<gene>
    <name evidence="1" type="ORF">GCM10008938_04860</name>
</gene>
<proteinExistence type="predicted"/>
<sequence>MAPQHKPTLKVMTDYHCWPLWISDGQDLWNPHPEELQFPAQLSEALIGWADQFDNILNQDDPASSDFESHEQEVAFVTLGLQLARKVKLRVGEQYQVFYYDVQQRKFVEILLEED</sequence>
<dbReference type="Proteomes" id="UP000632222">
    <property type="component" value="Unassembled WGS sequence"/>
</dbReference>
<accession>A0ABQ2CYA9</accession>
<reference evidence="2" key="1">
    <citation type="journal article" date="2019" name="Int. J. Syst. Evol. Microbiol.">
        <title>The Global Catalogue of Microorganisms (GCM) 10K type strain sequencing project: providing services to taxonomists for standard genome sequencing and annotation.</title>
        <authorList>
            <consortium name="The Broad Institute Genomics Platform"/>
            <consortium name="The Broad Institute Genome Sequencing Center for Infectious Disease"/>
            <person name="Wu L."/>
            <person name="Ma J."/>
        </authorList>
    </citation>
    <scope>NUCLEOTIDE SEQUENCE [LARGE SCALE GENOMIC DNA]</scope>
    <source>
        <strain evidence="2">JCM 14370</strain>
    </source>
</reference>